<gene>
    <name evidence="1" type="ORF">S06H3_59037</name>
</gene>
<accession>X1QU56</accession>
<protein>
    <submittedName>
        <fullName evidence="1">Uncharacterized protein</fullName>
    </submittedName>
</protein>
<sequence>MKIEEAKSKYERQLLSKQNVVGVMTGHKVRGGERINELTQVENAQV</sequence>
<comment type="caution">
    <text evidence="1">The sequence shown here is derived from an EMBL/GenBank/DDBJ whole genome shotgun (WGS) entry which is preliminary data.</text>
</comment>
<reference evidence="1" key="1">
    <citation type="journal article" date="2014" name="Front. Microbiol.">
        <title>High frequency of phylogenetically diverse reductive dehalogenase-homologous genes in deep subseafloor sedimentary metagenomes.</title>
        <authorList>
            <person name="Kawai M."/>
            <person name="Futagami T."/>
            <person name="Toyoda A."/>
            <person name="Takaki Y."/>
            <person name="Nishi S."/>
            <person name="Hori S."/>
            <person name="Arai W."/>
            <person name="Tsubouchi T."/>
            <person name="Morono Y."/>
            <person name="Uchiyama I."/>
            <person name="Ito T."/>
            <person name="Fujiyama A."/>
            <person name="Inagaki F."/>
            <person name="Takami H."/>
        </authorList>
    </citation>
    <scope>NUCLEOTIDE SEQUENCE</scope>
    <source>
        <strain evidence="1">Expedition CK06-06</strain>
    </source>
</reference>
<name>X1QU56_9ZZZZ</name>
<evidence type="ECO:0000313" key="1">
    <source>
        <dbReference type="EMBL" id="GAI58336.1"/>
    </source>
</evidence>
<proteinExistence type="predicted"/>
<dbReference type="AlphaFoldDB" id="X1QU56"/>
<organism evidence="1">
    <name type="scientific">marine sediment metagenome</name>
    <dbReference type="NCBI Taxonomy" id="412755"/>
    <lineage>
        <taxon>unclassified sequences</taxon>
        <taxon>metagenomes</taxon>
        <taxon>ecological metagenomes</taxon>
    </lineage>
</organism>
<dbReference type="EMBL" id="BARV01038296">
    <property type="protein sequence ID" value="GAI58336.1"/>
    <property type="molecule type" value="Genomic_DNA"/>
</dbReference>